<dbReference type="OrthoDB" id="7032972at2"/>
<dbReference type="Proteomes" id="UP000295722">
    <property type="component" value="Unassembled WGS sequence"/>
</dbReference>
<comment type="caution">
    <text evidence="1">The sequence shown here is derived from an EMBL/GenBank/DDBJ whole genome shotgun (WGS) entry which is preliminary data.</text>
</comment>
<dbReference type="RefSeq" id="WP_133195594.1">
    <property type="nucleotide sequence ID" value="NZ_JBHUCW010000009.1"/>
</dbReference>
<dbReference type="InterPro" id="IPR004195">
    <property type="entry name" value="Head_decoration_D"/>
</dbReference>
<dbReference type="PROSITE" id="PS00318">
    <property type="entry name" value="HMG_COA_REDUCTASE_2"/>
    <property type="match status" value="1"/>
</dbReference>
<dbReference type="GO" id="GO:0004420">
    <property type="term" value="F:hydroxymethylglutaryl-CoA reductase (NADPH) activity"/>
    <property type="evidence" value="ECO:0007669"/>
    <property type="project" value="InterPro"/>
</dbReference>
<keyword evidence="2" id="KW-1185">Reference proteome</keyword>
<dbReference type="AlphaFoldDB" id="A0A4R5M9F8"/>
<dbReference type="Pfam" id="PF02924">
    <property type="entry name" value="HDPD"/>
    <property type="match status" value="2"/>
</dbReference>
<sequence>MTNPPVLTQTPLIENWHAGGFLVSEARGHRSRDVGTIGGATKVYPGTVLGLQTGGVAAAWPGNPAQENNNTGNGTIAMAGTPLVAGAQLGIYTAVATSPTNFAVNDPYGNLIGNATAASSSPPVFSNQISFSITIGSTPFVAGDEFSIEVEAINGAFVPLNPSASDGSQNAAGIAFGFTDATNNDVPGTVVTRECEINGFELIWPSGATAAQIAAATSQLTALGIITR</sequence>
<organism evidence="1 2">
    <name type="scientific">Paraburkholderia silviterrae</name>
    <dbReference type="NCBI Taxonomy" id="2528715"/>
    <lineage>
        <taxon>Bacteria</taxon>
        <taxon>Pseudomonadati</taxon>
        <taxon>Pseudomonadota</taxon>
        <taxon>Betaproteobacteria</taxon>
        <taxon>Burkholderiales</taxon>
        <taxon>Burkholderiaceae</taxon>
        <taxon>Paraburkholderia</taxon>
    </lineage>
</organism>
<evidence type="ECO:0000313" key="2">
    <source>
        <dbReference type="Proteomes" id="UP000295722"/>
    </source>
</evidence>
<proteinExistence type="predicted"/>
<reference evidence="1 2" key="1">
    <citation type="submission" date="2019-03" db="EMBL/GenBank/DDBJ databases">
        <title>Paraburkholderia sp. 4M-K11, isolated from subtropical forest soil.</title>
        <authorList>
            <person name="Gao Z.-H."/>
            <person name="Qiu L.-H."/>
        </authorList>
    </citation>
    <scope>NUCLEOTIDE SEQUENCE [LARGE SCALE GENOMIC DNA]</scope>
    <source>
        <strain evidence="1 2">4M-K11</strain>
    </source>
</reference>
<gene>
    <name evidence="1" type="ORF">EYW47_14930</name>
</gene>
<protein>
    <submittedName>
        <fullName evidence="1">Head decoration protein</fullName>
    </submittedName>
</protein>
<name>A0A4R5M9F8_9BURK</name>
<accession>A0A4R5M9F8</accession>
<dbReference type="InterPro" id="IPR023076">
    <property type="entry name" value="HMG_CoA_Rdtase_CS"/>
</dbReference>
<dbReference type="EMBL" id="SMRP01000006">
    <property type="protein sequence ID" value="TDG23223.1"/>
    <property type="molecule type" value="Genomic_DNA"/>
</dbReference>
<evidence type="ECO:0000313" key="1">
    <source>
        <dbReference type="EMBL" id="TDG23223.1"/>
    </source>
</evidence>